<dbReference type="EMBL" id="CM026423">
    <property type="protein sequence ID" value="KAG0583526.1"/>
    <property type="molecule type" value="Genomic_DNA"/>
</dbReference>
<dbReference type="Proteomes" id="UP000822688">
    <property type="component" value="Chromosome 3"/>
</dbReference>
<feature type="signal peptide" evidence="1">
    <location>
        <begin position="1"/>
        <end position="18"/>
    </location>
</feature>
<evidence type="ECO:0000313" key="2">
    <source>
        <dbReference type="EMBL" id="KAG0583526.1"/>
    </source>
</evidence>
<reference evidence="2" key="1">
    <citation type="submission" date="2020-06" db="EMBL/GenBank/DDBJ databases">
        <title>WGS assembly of Ceratodon purpureus strain R40.</title>
        <authorList>
            <person name="Carey S.B."/>
            <person name="Jenkins J."/>
            <person name="Shu S."/>
            <person name="Lovell J.T."/>
            <person name="Sreedasyam A."/>
            <person name="Maumus F."/>
            <person name="Tiley G.P."/>
            <person name="Fernandez-Pozo N."/>
            <person name="Barry K."/>
            <person name="Chen C."/>
            <person name="Wang M."/>
            <person name="Lipzen A."/>
            <person name="Daum C."/>
            <person name="Saski C.A."/>
            <person name="Payton A.C."/>
            <person name="Mcbreen J.C."/>
            <person name="Conrad R.E."/>
            <person name="Kollar L.M."/>
            <person name="Olsson S."/>
            <person name="Huttunen S."/>
            <person name="Landis J.B."/>
            <person name="Wickett N.J."/>
            <person name="Johnson M.G."/>
            <person name="Rensing S.A."/>
            <person name="Grimwood J."/>
            <person name="Schmutz J."/>
            <person name="Mcdaniel S.F."/>
        </authorList>
    </citation>
    <scope>NUCLEOTIDE SEQUENCE</scope>
    <source>
        <strain evidence="2">R40</strain>
    </source>
</reference>
<name>A0A8T0IKZ1_CERPU</name>
<comment type="caution">
    <text evidence="2">The sequence shown here is derived from an EMBL/GenBank/DDBJ whole genome shotgun (WGS) entry which is preliminary data.</text>
</comment>
<evidence type="ECO:0000256" key="1">
    <source>
        <dbReference type="SAM" id="SignalP"/>
    </source>
</evidence>
<proteinExistence type="predicted"/>
<keyword evidence="1" id="KW-0732">Signal</keyword>
<evidence type="ECO:0008006" key="4">
    <source>
        <dbReference type="Google" id="ProtNLM"/>
    </source>
</evidence>
<accession>A0A8T0IKZ1</accession>
<dbReference type="AlphaFoldDB" id="A0A8T0IKZ1"/>
<evidence type="ECO:0000313" key="3">
    <source>
        <dbReference type="Proteomes" id="UP000822688"/>
    </source>
</evidence>
<feature type="chain" id="PRO_5035781938" description="Secreted protein" evidence="1">
    <location>
        <begin position="19"/>
        <end position="99"/>
    </location>
</feature>
<protein>
    <recommendedName>
        <fullName evidence="4">Secreted protein</fullName>
    </recommendedName>
</protein>
<keyword evidence="3" id="KW-1185">Reference proteome</keyword>
<gene>
    <name evidence="2" type="ORF">KC19_3G144000</name>
</gene>
<sequence>MDLVLWLDWVLSMDSVLCMDWVSRMDSVLCMDWVLCMKCCFLSVQGENLRLGDDVLSGIADMLAVSCGSAWLRGLLRFCSSCCDFWDSGEDFTGASISV</sequence>
<organism evidence="2 3">
    <name type="scientific">Ceratodon purpureus</name>
    <name type="common">Fire moss</name>
    <name type="synonym">Dicranum purpureum</name>
    <dbReference type="NCBI Taxonomy" id="3225"/>
    <lineage>
        <taxon>Eukaryota</taxon>
        <taxon>Viridiplantae</taxon>
        <taxon>Streptophyta</taxon>
        <taxon>Embryophyta</taxon>
        <taxon>Bryophyta</taxon>
        <taxon>Bryophytina</taxon>
        <taxon>Bryopsida</taxon>
        <taxon>Dicranidae</taxon>
        <taxon>Pseudoditrichales</taxon>
        <taxon>Ditrichaceae</taxon>
        <taxon>Ceratodon</taxon>
    </lineage>
</organism>